<dbReference type="Proteomes" id="UP000249614">
    <property type="component" value="Unassembled WGS sequence"/>
</dbReference>
<protein>
    <submittedName>
        <fullName evidence="1">Uncharacterized protein</fullName>
    </submittedName>
</protein>
<reference evidence="1 2" key="1">
    <citation type="submission" date="2016-05" db="EMBL/GenBank/DDBJ databases">
        <authorList>
            <person name="Lavstsen T."/>
            <person name="Jespersen J.S."/>
        </authorList>
    </citation>
    <scope>NUCLEOTIDE SEQUENCE [LARGE SCALE GENOMIC DNA]</scope>
    <source>
        <strain evidence="1 2">SM-5815</strain>
    </source>
</reference>
<accession>A0A2W6IBU9</accession>
<name>A0A2W6IBU9_STEMA</name>
<dbReference type="AlphaFoldDB" id="A0A2W6IBU9"/>
<comment type="caution">
    <text evidence="1">The sequence shown here is derived from an EMBL/GenBank/DDBJ whole genome shotgun (WGS) entry which is preliminary data.</text>
</comment>
<evidence type="ECO:0000313" key="1">
    <source>
        <dbReference type="EMBL" id="PZS92793.1"/>
    </source>
</evidence>
<organism evidence="1 2">
    <name type="scientific">Stenotrophomonas maltophilia</name>
    <name type="common">Pseudomonas maltophilia</name>
    <name type="synonym">Xanthomonas maltophilia</name>
    <dbReference type="NCBI Taxonomy" id="40324"/>
    <lineage>
        <taxon>Bacteria</taxon>
        <taxon>Pseudomonadati</taxon>
        <taxon>Pseudomonadota</taxon>
        <taxon>Gammaproteobacteria</taxon>
        <taxon>Lysobacterales</taxon>
        <taxon>Lysobacteraceae</taxon>
        <taxon>Stenotrophomonas</taxon>
        <taxon>Stenotrophomonas maltophilia group</taxon>
    </lineage>
</organism>
<evidence type="ECO:0000313" key="2">
    <source>
        <dbReference type="Proteomes" id="UP000249614"/>
    </source>
</evidence>
<proteinExistence type="predicted"/>
<gene>
    <name evidence="1" type="ORF">A7X83_06550</name>
</gene>
<dbReference type="EMBL" id="LXXM01000146">
    <property type="protein sequence ID" value="PZS92793.1"/>
    <property type="molecule type" value="Genomic_DNA"/>
</dbReference>
<sequence>MEAMNVVYQLRACVNASHVARSHERLTTIFRTVPELHASRTRGAGTAGKQMGERIGRPGGLTVRELHFRKRAIIGDEVAPQRRQHLLSEEHCCSRLHCS</sequence>